<feature type="compositionally biased region" description="Low complexity" evidence="1">
    <location>
        <begin position="1"/>
        <end position="23"/>
    </location>
</feature>
<name>A0A540NP30_MALBA</name>
<reference evidence="2 3" key="1">
    <citation type="journal article" date="2019" name="G3 (Bethesda)">
        <title>Sequencing of a Wild Apple (Malus baccata) Genome Unravels the Differences Between Cultivated and Wild Apple Species Regarding Disease Resistance and Cold Tolerance.</title>
        <authorList>
            <person name="Chen X."/>
        </authorList>
    </citation>
    <scope>NUCLEOTIDE SEQUENCE [LARGE SCALE GENOMIC DNA]</scope>
    <source>
        <strain evidence="3">cv. Shandingzi</strain>
        <tissue evidence="2">Leaves</tissue>
    </source>
</reference>
<evidence type="ECO:0000256" key="1">
    <source>
        <dbReference type="SAM" id="MobiDB-lite"/>
    </source>
</evidence>
<feature type="region of interest" description="Disordered" evidence="1">
    <location>
        <begin position="1"/>
        <end position="29"/>
    </location>
</feature>
<dbReference type="EMBL" id="VIEB01000016">
    <property type="protein sequence ID" value="TQE12771.1"/>
    <property type="molecule type" value="Genomic_DNA"/>
</dbReference>
<dbReference type="AlphaFoldDB" id="A0A540NP30"/>
<keyword evidence="3" id="KW-1185">Reference proteome</keyword>
<proteinExistence type="predicted"/>
<evidence type="ECO:0000313" key="3">
    <source>
        <dbReference type="Proteomes" id="UP000315295"/>
    </source>
</evidence>
<dbReference type="Proteomes" id="UP000315295">
    <property type="component" value="Unassembled WGS sequence"/>
</dbReference>
<evidence type="ECO:0000313" key="2">
    <source>
        <dbReference type="EMBL" id="TQE12771.1"/>
    </source>
</evidence>
<organism evidence="2 3">
    <name type="scientific">Malus baccata</name>
    <name type="common">Siberian crab apple</name>
    <name type="synonym">Pyrus baccata</name>
    <dbReference type="NCBI Taxonomy" id="106549"/>
    <lineage>
        <taxon>Eukaryota</taxon>
        <taxon>Viridiplantae</taxon>
        <taxon>Streptophyta</taxon>
        <taxon>Embryophyta</taxon>
        <taxon>Tracheophyta</taxon>
        <taxon>Spermatophyta</taxon>
        <taxon>Magnoliopsida</taxon>
        <taxon>eudicotyledons</taxon>
        <taxon>Gunneridae</taxon>
        <taxon>Pentapetalae</taxon>
        <taxon>rosids</taxon>
        <taxon>fabids</taxon>
        <taxon>Rosales</taxon>
        <taxon>Rosaceae</taxon>
        <taxon>Amygdaloideae</taxon>
        <taxon>Maleae</taxon>
        <taxon>Malus</taxon>
    </lineage>
</organism>
<accession>A0A540NP30</accession>
<comment type="caution">
    <text evidence="2">The sequence shown here is derived from an EMBL/GenBank/DDBJ whole genome shotgun (WGS) entry which is preliminary data.</text>
</comment>
<gene>
    <name evidence="2" type="ORF">C1H46_001644</name>
</gene>
<protein>
    <submittedName>
        <fullName evidence="2">Uncharacterized protein</fullName>
    </submittedName>
</protein>
<sequence length="81" mass="9333">MLPRETTISSTIVSSSTSPPETSGQSHKRKREYVRRAFFIGNEQRFGFGFHAIIKSDAFVLLVYVKKLTSIIYLALFEIYR</sequence>